<dbReference type="Proteomes" id="UP000654918">
    <property type="component" value="Unassembled WGS sequence"/>
</dbReference>
<sequence>MSKEEDLPPSYDSLTTPPPPSVSATLTSLTSLLRTTQAQQSALDTLTTTSLLPLLTPHLTSLLTRLGTTPHPPALAELVLVPAAAVGPAWQISSDADRQAGEVVQLVRVAREPSPDSKEGSTGKGTLSDAPPRYDAGASSSSASRGFDDWGRWDDDTPSSSAKEDEWWWDDEALARRLAKRLQPEPKIDRTVVRARVEQAKEEKKASRWGLFRGSSEASSSSAPAPAPPHAPARQQDDVTMTVRAEEVTFRRENEMGIWEGMRGWGIVARVWIRR</sequence>
<feature type="region of interest" description="Disordered" evidence="1">
    <location>
        <begin position="204"/>
        <end position="239"/>
    </location>
</feature>
<proteinExistence type="predicted"/>
<dbReference type="EMBL" id="WIGO01000347">
    <property type="protein sequence ID" value="KAF6815901.1"/>
    <property type="molecule type" value="Genomic_DNA"/>
</dbReference>
<accession>A0A8H6JNE6</accession>
<gene>
    <name evidence="2" type="ORF">CPLU01_14012</name>
</gene>
<comment type="caution">
    <text evidence="2">The sequence shown here is derived from an EMBL/GenBank/DDBJ whole genome shotgun (WGS) entry which is preliminary data.</text>
</comment>
<feature type="compositionally biased region" description="Basic and acidic residues" evidence="1">
    <location>
        <begin position="146"/>
        <end position="155"/>
    </location>
</feature>
<feature type="region of interest" description="Disordered" evidence="1">
    <location>
        <begin position="108"/>
        <end position="165"/>
    </location>
</feature>
<evidence type="ECO:0008006" key="4">
    <source>
        <dbReference type="Google" id="ProtNLM"/>
    </source>
</evidence>
<feature type="compositionally biased region" description="Basic and acidic residues" evidence="1">
    <location>
        <begin position="109"/>
        <end position="121"/>
    </location>
</feature>
<reference evidence="2" key="1">
    <citation type="journal article" date="2020" name="Phytopathology">
        <title>Genome Sequence Resources of Colletotrichum truncatum, C. plurivorum, C. musicola, and C. sojae: Four Species Pathogenic to Soybean (Glycine max).</title>
        <authorList>
            <person name="Rogerio F."/>
            <person name="Boufleur T.R."/>
            <person name="Ciampi-Guillardi M."/>
            <person name="Sukno S.A."/>
            <person name="Thon M.R."/>
            <person name="Massola Junior N.S."/>
            <person name="Baroncelli R."/>
        </authorList>
    </citation>
    <scope>NUCLEOTIDE SEQUENCE</scope>
    <source>
        <strain evidence="2">LFN00145</strain>
    </source>
</reference>
<protein>
    <recommendedName>
        <fullName evidence="4">NAD dependent epimerase/dehydratase family protein</fullName>
    </recommendedName>
</protein>
<dbReference type="AlphaFoldDB" id="A0A8H6JNE6"/>
<evidence type="ECO:0000313" key="3">
    <source>
        <dbReference type="Proteomes" id="UP000654918"/>
    </source>
</evidence>
<keyword evidence="3" id="KW-1185">Reference proteome</keyword>
<feature type="compositionally biased region" description="Low complexity" evidence="1">
    <location>
        <begin position="215"/>
        <end position="224"/>
    </location>
</feature>
<organism evidence="2 3">
    <name type="scientific">Colletotrichum plurivorum</name>
    <dbReference type="NCBI Taxonomy" id="2175906"/>
    <lineage>
        <taxon>Eukaryota</taxon>
        <taxon>Fungi</taxon>
        <taxon>Dikarya</taxon>
        <taxon>Ascomycota</taxon>
        <taxon>Pezizomycotina</taxon>
        <taxon>Sordariomycetes</taxon>
        <taxon>Hypocreomycetidae</taxon>
        <taxon>Glomerellales</taxon>
        <taxon>Glomerellaceae</taxon>
        <taxon>Colletotrichum</taxon>
        <taxon>Colletotrichum orchidearum species complex</taxon>
    </lineage>
</organism>
<name>A0A8H6JNE6_9PEZI</name>
<evidence type="ECO:0000313" key="2">
    <source>
        <dbReference type="EMBL" id="KAF6815901.1"/>
    </source>
</evidence>
<evidence type="ECO:0000256" key="1">
    <source>
        <dbReference type="SAM" id="MobiDB-lite"/>
    </source>
</evidence>
<feature type="region of interest" description="Disordered" evidence="1">
    <location>
        <begin position="1"/>
        <end position="25"/>
    </location>
</feature>